<proteinExistence type="predicted"/>
<evidence type="ECO:0000313" key="2">
    <source>
        <dbReference type="Proteomes" id="UP000190897"/>
    </source>
</evidence>
<dbReference type="PROSITE" id="PS51257">
    <property type="entry name" value="PROKAR_LIPOPROTEIN"/>
    <property type="match status" value="1"/>
</dbReference>
<evidence type="ECO:0008006" key="3">
    <source>
        <dbReference type="Google" id="ProtNLM"/>
    </source>
</evidence>
<dbReference type="STRING" id="651661.SAMN05660293_03427"/>
<gene>
    <name evidence="1" type="ORF">SAMN05660293_03427</name>
</gene>
<dbReference type="RefSeq" id="WP_082215941.1">
    <property type="nucleotide sequence ID" value="NZ_FUZA01000004.1"/>
</dbReference>
<accession>A0A1T5FUD4</accession>
<reference evidence="2" key="1">
    <citation type="submission" date="2017-02" db="EMBL/GenBank/DDBJ databases">
        <authorList>
            <person name="Varghese N."/>
            <person name="Submissions S."/>
        </authorList>
    </citation>
    <scope>NUCLEOTIDE SEQUENCE [LARGE SCALE GENOMIC DNA]</scope>
    <source>
        <strain evidence="2">DSM 22270</strain>
    </source>
</reference>
<dbReference type="InterPro" id="IPR025345">
    <property type="entry name" value="DUF4249"/>
</dbReference>
<protein>
    <recommendedName>
        <fullName evidence="3">DUF4249 domain-containing protein</fullName>
    </recommendedName>
</protein>
<name>A0A1T5FUD4_9BACT</name>
<evidence type="ECO:0000313" key="1">
    <source>
        <dbReference type="EMBL" id="SKB99776.1"/>
    </source>
</evidence>
<dbReference type="Pfam" id="PF14054">
    <property type="entry name" value="DUF4249"/>
    <property type="match status" value="1"/>
</dbReference>
<dbReference type="OrthoDB" id="922982at2"/>
<dbReference type="EMBL" id="FUZA01000004">
    <property type="protein sequence ID" value="SKB99776.1"/>
    <property type="molecule type" value="Genomic_DNA"/>
</dbReference>
<dbReference type="AlphaFoldDB" id="A0A1T5FUD4"/>
<dbReference type="Proteomes" id="UP000190897">
    <property type="component" value="Unassembled WGS sequence"/>
</dbReference>
<sequence>MNYRLSILLTTLITGVTACVEPYSVDFGSSTEYVVVDGVVTDLDGPQFITLSKTNPEAKNESSEFTQTIWTKGQSTLPLEKAKAKIIVNGTQTLNLTEVEPGIYQLPVNFKGKVGDAYELEFQTESGKNYKSSSEKMLPVSAVKRAYDVFNPKGIPKLSEYYGEFTPSNDIYLDFDDPAGEKNFYRWQWTLWELQKTCTTCNQGKYYLFPSENGVDGDCFKDLTLKFNNIYDYTCEDLCWDIFYSTDITIFSDIYTNGQSQKDKMVAQIPLLQSNPCLVSLQQNSLTPNAYRFLKLIQDQANNSGTLADTPPAPIQGNVLNQNDKNELIIGFFTASSVSEYRTMLWRKNIKNAAVLNQLFKTIHNRDPILEERSPERPFIPLSICKRSRSRSPFLPKDWKWTQ</sequence>
<organism evidence="1 2">
    <name type="scientific">Dyadobacter psychrophilus</name>
    <dbReference type="NCBI Taxonomy" id="651661"/>
    <lineage>
        <taxon>Bacteria</taxon>
        <taxon>Pseudomonadati</taxon>
        <taxon>Bacteroidota</taxon>
        <taxon>Cytophagia</taxon>
        <taxon>Cytophagales</taxon>
        <taxon>Spirosomataceae</taxon>
        <taxon>Dyadobacter</taxon>
    </lineage>
</organism>
<keyword evidence="2" id="KW-1185">Reference proteome</keyword>